<keyword evidence="1" id="KW-0540">Nuclease</keyword>
<dbReference type="InterPro" id="IPR007581">
    <property type="entry name" value="Endonuclease-V"/>
</dbReference>
<dbReference type="GO" id="GO:0004519">
    <property type="term" value="F:endonuclease activity"/>
    <property type="evidence" value="ECO:0007669"/>
    <property type="project" value="UniProtKB-KW"/>
</dbReference>
<dbReference type="GO" id="GO:0006281">
    <property type="term" value="P:DNA repair"/>
    <property type="evidence" value="ECO:0007669"/>
    <property type="project" value="InterPro"/>
</dbReference>
<dbReference type="Pfam" id="PF04493">
    <property type="entry name" value="Endonuclease_5"/>
    <property type="match status" value="1"/>
</dbReference>
<dbReference type="Proteomes" id="UP000199670">
    <property type="component" value="Unassembled WGS sequence"/>
</dbReference>
<organism evidence="1 2">
    <name type="scientific">Gilliamella bombicola</name>
    <dbReference type="NCBI Taxonomy" id="1798182"/>
    <lineage>
        <taxon>Bacteria</taxon>
        <taxon>Pseudomonadati</taxon>
        <taxon>Pseudomonadota</taxon>
        <taxon>Gammaproteobacteria</taxon>
        <taxon>Orbales</taxon>
        <taxon>Orbaceae</taxon>
        <taxon>Gilliamella</taxon>
    </lineage>
</organism>
<dbReference type="OrthoDB" id="2593273at2"/>
<reference evidence="2" key="1">
    <citation type="submission" date="2016-08" db="EMBL/GenBank/DDBJ databases">
        <authorList>
            <person name="Varghese N."/>
            <person name="Submissions Spin"/>
        </authorList>
    </citation>
    <scope>NUCLEOTIDE SEQUENCE [LARGE SCALE GENOMIC DNA]</scope>
    <source>
        <strain evidence="2">R-53248</strain>
    </source>
</reference>
<dbReference type="AlphaFoldDB" id="A0A1C4BM05"/>
<dbReference type="RefSeq" id="WP_091348284.1">
    <property type="nucleotide sequence ID" value="NZ_FMAQ01000005.1"/>
</dbReference>
<dbReference type="Gene3D" id="3.30.2170.10">
    <property type="entry name" value="archaeoglobus fulgidus dsm 4304 superfamily"/>
    <property type="match status" value="1"/>
</dbReference>
<keyword evidence="1" id="KW-0255">Endonuclease</keyword>
<evidence type="ECO:0000313" key="2">
    <source>
        <dbReference type="Proteomes" id="UP000199670"/>
    </source>
</evidence>
<proteinExistence type="predicted"/>
<dbReference type="EMBL" id="FMAQ01000005">
    <property type="protein sequence ID" value="SCC07887.1"/>
    <property type="molecule type" value="Genomic_DNA"/>
</dbReference>
<keyword evidence="2" id="KW-1185">Reference proteome</keyword>
<keyword evidence="1" id="KW-0378">Hydrolase</keyword>
<sequence>MILAIDVYYIDNRAKSVGVLFHHWTDSTSAIEQVITDYQDNVAPYQSGQFYQRELPCIMSLLDKIDLSKLTCIVIDGYVHLDEGKIGLGGHLYHALNKTIPIIGVAKKPFSGNSEYLIEVLRGQSKHPLYVTSIGIPLTNAANSVQSMAGKHRMPDVLSYLDQQTKLFKHEE</sequence>
<name>A0A1C4BM05_9GAMM</name>
<gene>
    <name evidence="1" type="ORF">GA0061081_10529</name>
</gene>
<accession>A0A1C4BM05</accession>
<protein>
    <submittedName>
        <fullName evidence="1">Endonuclease V</fullName>
    </submittedName>
</protein>
<evidence type="ECO:0000313" key="1">
    <source>
        <dbReference type="EMBL" id="SCC07887.1"/>
    </source>
</evidence>